<evidence type="ECO:0000313" key="1">
    <source>
        <dbReference type="EMBL" id="TSY83936.1"/>
    </source>
</evidence>
<gene>
    <name evidence="1" type="ORF">Baya_13873</name>
</gene>
<sequence length="143" mass="16127">MKSETAWCAGTEKQVQETEEKRRIVRMGVGVGASQGLIGSSSFQCNYLLFLKVWFSVFTLLKMQNLDVIPRRDSNPASDWAEVALNTSSLESSTNSSALAYIFDKLLRFPANTRRELTLNAAPELLLDSFHYRRLSCLRATED</sequence>
<keyword evidence="2" id="KW-1185">Reference proteome</keyword>
<dbReference type="AlphaFoldDB" id="A0A556V7W7"/>
<dbReference type="EMBL" id="VCAZ01000150">
    <property type="protein sequence ID" value="TSY83936.1"/>
    <property type="molecule type" value="Genomic_DNA"/>
</dbReference>
<organism evidence="1 2">
    <name type="scientific">Bagarius yarrelli</name>
    <name type="common">Goonch</name>
    <name type="synonym">Bagrus yarrelli</name>
    <dbReference type="NCBI Taxonomy" id="175774"/>
    <lineage>
        <taxon>Eukaryota</taxon>
        <taxon>Metazoa</taxon>
        <taxon>Chordata</taxon>
        <taxon>Craniata</taxon>
        <taxon>Vertebrata</taxon>
        <taxon>Euteleostomi</taxon>
        <taxon>Actinopterygii</taxon>
        <taxon>Neopterygii</taxon>
        <taxon>Teleostei</taxon>
        <taxon>Ostariophysi</taxon>
        <taxon>Siluriformes</taxon>
        <taxon>Sisoridae</taxon>
        <taxon>Sisorinae</taxon>
        <taxon>Bagarius</taxon>
    </lineage>
</organism>
<protein>
    <submittedName>
        <fullName evidence="1">Uncharacterized protein</fullName>
    </submittedName>
</protein>
<reference evidence="1 2" key="1">
    <citation type="journal article" date="2019" name="Genome Biol. Evol.">
        <title>Whole-Genome Sequencing of the Giant Devil Catfish, Bagarius yarrelli.</title>
        <authorList>
            <person name="Jiang W."/>
            <person name="Lv Y."/>
            <person name="Cheng L."/>
            <person name="Yang K."/>
            <person name="Chao B."/>
            <person name="Wang X."/>
            <person name="Li Y."/>
            <person name="Pan X."/>
            <person name="You X."/>
            <person name="Zhang Y."/>
            <person name="Yang J."/>
            <person name="Li J."/>
            <person name="Zhang X."/>
            <person name="Liu S."/>
            <person name="Sun C."/>
            <person name="Yang J."/>
            <person name="Shi Q."/>
        </authorList>
    </citation>
    <scope>NUCLEOTIDE SEQUENCE [LARGE SCALE GENOMIC DNA]</scope>
    <source>
        <strain evidence="1">JWS20170419001</strain>
        <tissue evidence="1">Muscle</tissue>
    </source>
</reference>
<dbReference type="Proteomes" id="UP000319801">
    <property type="component" value="Unassembled WGS sequence"/>
</dbReference>
<evidence type="ECO:0000313" key="2">
    <source>
        <dbReference type="Proteomes" id="UP000319801"/>
    </source>
</evidence>
<accession>A0A556V7W7</accession>
<comment type="caution">
    <text evidence="1">The sequence shown here is derived from an EMBL/GenBank/DDBJ whole genome shotgun (WGS) entry which is preliminary data.</text>
</comment>
<name>A0A556V7W7_BAGYA</name>
<proteinExistence type="predicted"/>